<dbReference type="Pfam" id="PF13855">
    <property type="entry name" value="LRR_8"/>
    <property type="match status" value="7"/>
</dbReference>
<accession>A0A914WNM6</accession>
<keyword evidence="6" id="KW-1185">Reference proteome</keyword>
<dbReference type="PROSITE" id="PS51257">
    <property type="entry name" value="PROKAR_LIPOPROTEIN"/>
    <property type="match status" value="1"/>
</dbReference>
<keyword evidence="2" id="KW-0677">Repeat</keyword>
<dbReference type="Gene3D" id="3.80.10.10">
    <property type="entry name" value="Ribonuclease Inhibitor"/>
    <property type="match status" value="6"/>
</dbReference>
<reference evidence="7" key="1">
    <citation type="submission" date="2022-11" db="UniProtKB">
        <authorList>
            <consortium name="WormBaseParasite"/>
        </authorList>
    </citation>
    <scope>IDENTIFICATION</scope>
</reference>
<feature type="compositionally biased region" description="Polar residues" evidence="3">
    <location>
        <begin position="1852"/>
        <end position="1863"/>
    </location>
</feature>
<feature type="region of interest" description="Disordered" evidence="3">
    <location>
        <begin position="1949"/>
        <end position="1978"/>
    </location>
</feature>
<feature type="compositionally biased region" description="Polar residues" evidence="3">
    <location>
        <begin position="661"/>
        <end position="678"/>
    </location>
</feature>
<dbReference type="WBParaSite" id="PSAMB.scaffold439size51217.g5895.t1">
    <property type="protein sequence ID" value="PSAMB.scaffold439size51217.g5895.t1"/>
    <property type="gene ID" value="PSAMB.scaffold439size51217.g5895"/>
</dbReference>
<evidence type="ECO:0000256" key="2">
    <source>
        <dbReference type="ARBA" id="ARBA00022737"/>
    </source>
</evidence>
<dbReference type="SUPFAM" id="SSF52058">
    <property type="entry name" value="L domain-like"/>
    <property type="match status" value="3"/>
</dbReference>
<organism evidence="6 7">
    <name type="scientific">Plectus sambesii</name>
    <dbReference type="NCBI Taxonomy" id="2011161"/>
    <lineage>
        <taxon>Eukaryota</taxon>
        <taxon>Metazoa</taxon>
        <taxon>Ecdysozoa</taxon>
        <taxon>Nematoda</taxon>
        <taxon>Chromadorea</taxon>
        <taxon>Plectida</taxon>
        <taxon>Plectina</taxon>
        <taxon>Plectoidea</taxon>
        <taxon>Plectidae</taxon>
        <taxon>Plectus</taxon>
    </lineage>
</organism>
<evidence type="ECO:0000313" key="6">
    <source>
        <dbReference type="Proteomes" id="UP000887566"/>
    </source>
</evidence>
<feature type="region of interest" description="Disordered" evidence="3">
    <location>
        <begin position="645"/>
        <end position="716"/>
    </location>
</feature>
<feature type="region of interest" description="Disordered" evidence="3">
    <location>
        <begin position="995"/>
        <end position="1016"/>
    </location>
</feature>
<keyword evidence="4" id="KW-1133">Transmembrane helix</keyword>
<sequence length="1978" mass="214745">MAGRWPCLIAVLVMVVSVTTACPTNQTVYAYCKCEDSHSGVMLDCSGHPANETVPVLRFNQAQLGLIQELNMRQANLRRLDSRFFKGLYVKKLDLSFNDIEKIEDDAFYGMETVLQSLLITHNNLTELPSAALGGMSALLTLDLSNNSIADLENRQAFRNVPKLYDLNLANNRICDVQKAVFDDIKDTIQTLNLGRNCLKTVPASAIRGFKQILALHLHNNEIAILEPLAFMNLPLLNLINLAGNQIRSMHRQAFLNVPNLRLMYLSENRLSEVTPNQFRHFEMLEMLDLTRNLIERLPKEAFANMPRLNQLYLGENRIAKMERDAFLNSSIVILLMPSNHLTTLTADMLDGLENVQQLSLKDNEIESIDQNAFYNMASLVMIDLSNNRLLDLQPATFLAQLNMFLVDLSGNKLLRTPYGAFNRRVMTVVLQENPLVCTERVHMLQQGVGVYVPGTIDHVCGGVEEVTSPIDVKPTANGAPAPPNAPNSAPAFVQGSTVSPPQSIIRPGSIGGQPPAAFNNQANNGQQPGGQAALPTAFSQLPANGIRYPPTLPENNPGLNINPILPQVTNGQQLPPGFPSQLAPGWFGQSAQPSGLPPLDLNNPANPFGGLPPTNFNGGLPDSVLNALYPNASTQIEQQWNTQLPSSNLQPGAPDVLSPSWFNSFNQQPAQPGTNADPNGGGLNSTFTPVAPQTAPRATTARPQEEEEDNYPRTIRPFPVPFLSQGPKMHQAFLATTTPPKPTLPPGIVIATAYPPPDQMPEWTQPSPVLESAPPPAWTPANYVTRNPERPWQETYTGPSSPQQAVNSQTAVSNAQSTTPIAIVAKTVPTKKSESQDHTNIALGEMFPYESTEDKSQLSGGPGNATTTIVVCLSAVAIVMIGVFITLCVVRHRSQTTGHGASSSSSSSAAARTSAYVAAQAAQMNFAASNYGTASRMGRPASSLGHPTANNGHTWIYTPGSYTSASNYYANYPTPPRSSETGTRRASTLALLDHSGSRDKKDGGKGCPSQGHQSSLVGRCRRSTLASRWSHETMERALLLLVLAPVALAFCPGFLKDQTACSCFAYVDGAVIKCSGPDGPTVVEQLKTVQTEIRELAIENANIVEIGPRAFRNLRIKKLVLDNNRIKAIHADAFRGLESTMQELSLSFNKLTEIPTDALLGMRNLMVLNLKCNQIGDIYGSAFRNVTNLIELNLACNQICKVQGPAFHEIKDTLQSLILDQNCLQEIPAEALRNFENLLALHVQYNQIASVEKLQLMNLTSLLMLRLTGNKIRSVDKNGMSNVPNLRYLYLNQNELSSIVPGIFQQFKFLEIIDMSSNNIGEIATDTFSGLEHLMQLNLEGNAIKDVASGAFSSTPLLLLMLGGNCLSSVNQNMFQGVPFLRQLSLGNNNIRLVAPLSFSHLANLHLLDLSHNKMQVVQPGALTASQHVTVMLQENPLVCSQDGYHIVQGGQAIHLLNEPNLVCQTDFTRDDKDVCPTRKDRPAPPPCCQALKNVTTPSPLSLTTGAAVTPAGTNQVGGVPQVANGFVPSVLNTPRSRAVNMERFWRLSRRPTGTIRPDTQVPNFGVPTQVQQPQVPQPQVPQPQAAAAASPLPPSTLQLSAIPPQSPILNIQSIPPPQTMAGPQPPAAPAPPGAAAPPAPARNIPPQQAVDPNDPFQSNRGPFLPDSGVLAGQRPAAPGVNQQAQAAGGVQPPTGQPTNSFVRDPAAPATAFVQPSAPNVQQQQQQPNTFVQPSVPANSFGQAPIPANQAVFNRQPPPPPLQPNFLTTVSPQVPQQQQSAVPARVQARQQLQQQQQGWTPQQQQALEVQQQWLQQWPRQPLQQPQEQWQWPQQPGQTTPPPQQPQQPQWSTEAPTAATQLPQASTSVGQQVVQAAQPVQPEQTQRERARLPVRRLSPVPASIEAAQQVQQQAQVQTTRVPQQQTQLPDQLHSQLPPWIVTENKTGKDESVSFNTDAQVQRVAVDQRPTGVRTAAKH</sequence>
<feature type="compositionally biased region" description="Polar residues" evidence="3">
    <location>
        <begin position="1729"/>
        <end position="1743"/>
    </location>
</feature>
<evidence type="ECO:0000256" key="1">
    <source>
        <dbReference type="ARBA" id="ARBA00022614"/>
    </source>
</evidence>
<feature type="compositionally biased region" description="Low complexity" evidence="3">
    <location>
        <begin position="1864"/>
        <end position="1884"/>
    </location>
</feature>
<feature type="transmembrane region" description="Helical" evidence="4">
    <location>
        <begin position="869"/>
        <end position="891"/>
    </location>
</feature>
<dbReference type="InterPro" id="IPR001611">
    <property type="entry name" value="Leu-rich_rpt"/>
</dbReference>
<feature type="compositionally biased region" description="Low complexity" evidence="3">
    <location>
        <begin position="513"/>
        <end position="535"/>
    </location>
</feature>
<feature type="region of interest" description="Disordered" evidence="3">
    <location>
        <begin position="795"/>
        <end position="814"/>
    </location>
</feature>
<feature type="compositionally biased region" description="Low complexity" evidence="3">
    <location>
        <begin position="1770"/>
        <end position="1838"/>
    </location>
</feature>
<feature type="compositionally biased region" description="Basic and acidic residues" evidence="3">
    <location>
        <begin position="996"/>
        <end position="1005"/>
    </location>
</feature>
<dbReference type="PANTHER" id="PTHR24366">
    <property type="entry name" value="IG(IMMUNOGLOBULIN) AND LRR(LEUCINE RICH REPEAT) DOMAINS"/>
    <property type="match status" value="1"/>
</dbReference>
<keyword evidence="1" id="KW-0433">Leucine-rich repeat</keyword>
<dbReference type="SMART" id="SM00369">
    <property type="entry name" value="LRR_TYP"/>
    <property type="match status" value="24"/>
</dbReference>
<keyword evidence="5" id="KW-0732">Signal</keyword>
<feature type="transmembrane region" description="Helical" evidence="4">
    <location>
        <begin position="1038"/>
        <end position="1056"/>
    </location>
</feature>
<feature type="compositionally biased region" description="Pro residues" evidence="3">
    <location>
        <begin position="1616"/>
        <end position="1642"/>
    </location>
</feature>
<feature type="compositionally biased region" description="Low complexity" evidence="3">
    <location>
        <begin position="1584"/>
        <end position="1603"/>
    </location>
</feature>
<feature type="region of interest" description="Disordered" evidence="3">
    <location>
        <begin position="472"/>
        <end position="535"/>
    </location>
</feature>
<feature type="compositionally biased region" description="Low complexity" evidence="3">
    <location>
        <begin position="1677"/>
        <end position="1701"/>
    </location>
</feature>
<name>A0A914WNM6_9BILA</name>
<evidence type="ECO:0000256" key="3">
    <source>
        <dbReference type="SAM" id="MobiDB-lite"/>
    </source>
</evidence>
<feature type="chain" id="PRO_5037195191" evidence="5">
    <location>
        <begin position="22"/>
        <end position="1978"/>
    </location>
</feature>
<proteinExistence type="predicted"/>
<feature type="region of interest" description="Disordered" evidence="3">
    <location>
        <begin position="1552"/>
        <end position="1893"/>
    </location>
</feature>
<keyword evidence="4" id="KW-0472">Membrane</keyword>
<evidence type="ECO:0000313" key="7">
    <source>
        <dbReference type="WBParaSite" id="PSAMB.scaffold439size51217.g5895.t1"/>
    </source>
</evidence>
<feature type="signal peptide" evidence="5">
    <location>
        <begin position="1"/>
        <end position="21"/>
    </location>
</feature>
<dbReference type="PROSITE" id="PS51450">
    <property type="entry name" value="LRR"/>
    <property type="match status" value="5"/>
</dbReference>
<dbReference type="Proteomes" id="UP000887566">
    <property type="component" value="Unplaced"/>
</dbReference>
<evidence type="ECO:0000256" key="4">
    <source>
        <dbReference type="SAM" id="Phobius"/>
    </source>
</evidence>
<keyword evidence="4" id="KW-0812">Transmembrane</keyword>
<dbReference type="InterPro" id="IPR032675">
    <property type="entry name" value="LRR_dom_sf"/>
</dbReference>
<dbReference type="FunFam" id="3.80.10.10:FF:001164">
    <property type="entry name" value="GH01279p"/>
    <property type="match status" value="2"/>
</dbReference>
<dbReference type="InterPro" id="IPR003591">
    <property type="entry name" value="Leu-rich_rpt_typical-subtyp"/>
</dbReference>
<dbReference type="SMART" id="SM00365">
    <property type="entry name" value="LRR_SD22"/>
    <property type="match status" value="7"/>
</dbReference>
<evidence type="ECO:0000256" key="5">
    <source>
        <dbReference type="SAM" id="SignalP"/>
    </source>
</evidence>
<feature type="compositionally biased region" description="Low complexity" evidence="3">
    <location>
        <begin position="689"/>
        <end position="703"/>
    </location>
</feature>
<protein>
    <submittedName>
        <fullName evidence="7">Leucine-rich repeat-containing protein let-4</fullName>
    </submittedName>
</protein>